<keyword evidence="5 9" id="KW-0798">TonB box</keyword>
<dbReference type="InterPro" id="IPR012910">
    <property type="entry name" value="Plug_dom"/>
</dbReference>
<dbReference type="InterPro" id="IPR039426">
    <property type="entry name" value="TonB-dep_rcpt-like"/>
</dbReference>
<dbReference type="NCBIfam" id="TIGR04057">
    <property type="entry name" value="SusC_RagA_signa"/>
    <property type="match status" value="1"/>
</dbReference>
<keyword evidence="3 8" id="KW-1134">Transmembrane beta strand</keyword>
<keyword evidence="7 8" id="KW-0998">Cell outer membrane</keyword>
<dbReference type="EMBL" id="AP024484">
    <property type="protein sequence ID" value="BCS84422.1"/>
    <property type="molecule type" value="Genomic_DNA"/>
</dbReference>
<evidence type="ECO:0000256" key="9">
    <source>
        <dbReference type="RuleBase" id="RU003357"/>
    </source>
</evidence>
<dbReference type="NCBIfam" id="TIGR04056">
    <property type="entry name" value="OMP_RagA_SusC"/>
    <property type="match status" value="1"/>
</dbReference>
<dbReference type="Gene3D" id="2.170.130.10">
    <property type="entry name" value="TonB-dependent receptor, plug domain"/>
    <property type="match status" value="1"/>
</dbReference>
<evidence type="ECO:0000313" key="12">
    <source>
        <dbReference type="EMBL" id="BCS84422.1"/>
    </source>
</evidence>
<evidence type="ECO:0000259" key="10">
    <source>
        <dbReference type="Pfam" id="PF00593"/>
    </source>
</evidence>
<dbReference type="InterPro" id="IPR023997">
    <property type="entry name" value="TonB-dep_OMP_SusC/RagA_CS"/>
</dbReference>
<proteinExistence type="inferred from homology"/>
<evidence type="ECO:0000256" key="8">
    <source>
        <dbReference type="PROSITE-ProRule" id="PRU01360"/>
    </source>
</evidence>
<feature type="domain" description="TonB-dependent receptor-like beta-barrel" evidence="10">
    <location>
        <begin position="273"/>
        <end position="843"/>
    </location>
</feature>
<comment type="subcellular location">
    <subcellularLocation>
        <location evidence="1 8">Cell outer membrane</location>
        <topology evidence="1 8">Multi-pass membrane protein</topology>
    </subcellularLocation>
</comment>
<feature type="domain" description="TonB-dependent receptor plug" evidence="11">
    <location>
        <begin position="26"/>
        <end position="130"/>
    </location>
</feature>
<evidence type="ECO:0000256" key="4">
    <source>
        <dbReference type="ARBA" id="ARBA00022692"/>
    </source>
</evidence>
<dbReference type="Proteomes" id="UP001319045">
    <property type="component" value="Chromosome"/>
</dbReference>
<dbReference type="InterPro" id="IPR000531">
    <property type="entry name" value="Beta-barrel_TonB"/>
</dbReference>
<evidence type="ECO:0000256" key="2">
    <source>
        <dbReference type="ARBA" id="ARBA00022448"/>
    </source>
</evidence>
<evidence type="ECO:0000256" key="5">
    <source>
        <dbReference type="ARBA" id="ARBA00023077"/>
    </source>
</evidence>
<dbReference type="InterPro" id="IPR036942">
    <property type="entry name" value="Beta-barrel_TonB_sf"/>
</dbReference>
<evidence type="ECO:0000256" key="1">
    <source>
        <dbReference type="ARBA" id="ARBA00004571"/>
    </source>
</evidence>
<organism evidence="12 13">
    <name type="scientific">Prevotella herbatica</name>
    <dbReference type="NCBI Taxonomy" id="2801997"/>
    <lineage>
        <taxon>Bacteria</taxon>
        <taxon>Pseudomonadati</taxon>
        <taxon>Bacteroidota</taxon>
        <taxon>Bacteroidia</taxon>
        <taxon>Bacteroidales</taxon>
        <taxon>Prevotellaceae</taxon>
        <taxon>Prevotella</taxon>
    </lineage>
</organism>
<comment type="similarity">
    <text evidence="8 9">Belongs to the TonB-dependent receptor family.</text>
</comment>
<dbReference type="PROSITE" id="PS52016">
    <property type="entry name" value="TONB_DEPENDENT_REC_3"/>
    <property type="match status" value="1"/>
</dbReference>
<reference evidence="12 13" key="1">
    <citation type="journal article" date="2022" name="Int. J. Syst. Evol. Microbiol.">
        <title>Prevotella herbatica sp. nov., a plant polysaccharide-decomposing anaerobic bacterium isolated from a methanogenic reactor.</title>
        <authorList>
            <person name="Uek A."/>
            <person name="Tonouchi A."/>
            <person name="Kaku N."/>
            <person name="Ueki K."/>
        </authorList>
    </citation>
    <scope>NUCLEOTIDE SEQUENCE [LARGE SCALE GENOMIC DNA]</scope>
    <source>
        <strain evidence="12 13">WR041</strain>
    </source>
</reference>
<evidence type="ECO:0000259" key="11">
    <source>
        <dbReference type="Pfam" id="PF07715"/>
    </source>
</evidence>
<keyword evidence="6 8" id="KW-0472">Membrane</keyword>
<dbReference type="SUPFAM" id="SSF56935">
    <property type="entry name" value="Porins"/>
    <property type="match status" value="1"/>
</dbReference>
<sequence>MQAQEKHSLSEIDSLKIMRLIPERKQGSVDIVTEDRMNKGLVINSLNALSGQAAGVNVTSGENRMAQLSSVRVRGTTSLTGGNDPLVIIDGVYSDLSTLSSIYPADIESFTILKNAAETAKYGSRGASGVIQVTTKKGHGSMFHISYDGNIGFESKYKTIDMLQRNGYISTAKTLGLEYNDGGYNTDFQDAVTRTGVVQNHHIAFSGGSESSNYRASIGVMDHKTIVKVNEYQNFTAKFDLSQKAFDNLLSIDFGVFGASQKNNYIFDEQKLFYSAATQNPTYPEGMNASGGWDKNSTASQINPPGALLKEKNDDKNINFNTHLGLDFTLEKELHLKLFGSYSYNSLENAVFCPTWVWAQGQAYRGEHKTEDMLGNATLEWKHSWGIHAIEATAMTEYQKSKHSGFWTLVKGFTTNELGYDNLAAASTRPYGGTGSDYTESSLASAMGSVSYTLLNRYTVAGNMRADGSSMFGDNNKWGIFPSISGTWDVAAEPFFKSLRKLVNIFKIRIGYGLSGNLGGIDPYNSINLVQPTGVISYNGSPTITMGQFRNANPDLKWETRSTFNIGTDISFWKNRVILTAEYYYSKTRDMLYQYDVPVPPFTYNKLLANLGEMSNSGFELGLGIIPISKKDIELNINMNVAFQKNKLLSLSGNYNGTQLSASQITSIGSLNGAGFHGGNNNIVYQIIGQPLGVFYLPHCTGLTKNSDGSYSYAIADLDHNGKINIEDGGDRYIAGQATPKWILGSNISFRYKEFDVSLQINGAFGHKIYNGTSLTYMNMSSFPDYNVMAKAPKQNIKDQTATDYWLEKGDYLNFDYLTIGWNIPVKNKYISSLRLSCSVNNLATITGYSGLTPMINSYVVDGTLGIDDKRSYPPYRSYSIGISIQF</sequence>
<dbReference type="InterPro" id="IPR023996">
    <property type="entry name" value="TonB-dep_OMP_SusC/RagA"/>
</dbReference>
<protein>
    <submittedName>
        <fullName evidence="12">SusC/RagA family TonB-linked outer membrane protein</fullName>
    </submittedName>
</protein>
<evidence type="ECO:0000256" key="6">
    <source>
        <dbReference type="ARBA" id="ARBA00023136"/>
    </source>
</evidence>
<keyword evidence="2 8" id="KW-0813">Transport</keyword>
<evidence type="ECO:0000313" key="13">
    <source>
        <dbReference type="Proteomes" id="UP001319045"/>
    </source>
</evidence>
<dbReference type="InterPro" id="IPR037066">
    <property type="entry name" value="Plug_dom_sf"/>
</dbReference>
<name>A0ABM7NV96_9BACT</name>
<dbReference type="Gene3D" id="2.40.170.20">
    <property type="entry name" value="TonB-dependent receptor, beta-barrel domain"/>
    <property type="match status" value="1"/>
</dbReference>
<dbReference type="Pfam" id="PF07715">
    <property type="entry name" value="Plug"/>
    <property type="match status" value="1"/>
</dbReference>
<dbReference type="Pfam" id="PF00593">
    <property type="entry name" value="TonB_dep_Rec_b-barrel"/>
    <property type="match status" value="1"/>
</dbReference>
<evidence type="ECO:0000256" key="3">
    <source>
        <dbReference type="ARBA" id="ARBA00022452"/>
    </source>
</evidence>
<keyword evidence="4 8" id="KW-0812">Transmembrane</keyword>
<gene>
    <name evidence="12" type="ORF">prwr041_03150</name>
</gene>
<keyword evidence="13" id="KW-1185">Reference proteome</keyword>
<evidence type="ECO:0000256" key="7">
    <source>
        <dbReference type="ARBA" id="ARBA00023237"/>
    </source>
</evidence>
<accession>A0ABM7NV96</accession>